<feature type="compositionally biased region" description="Basic and acidic residues" evidence="3">
    <location>
        <begin position="921"/>
        <end position="944"/>
    </location>
</feature>
<reference evidence="4" key="1">
    <citation type="submission" date="2019-03" db="EMBL/GenBank/DDBJ databases">
        <title>Long read genome sequence of the mycoparasitic Pythium oligandrum ATCC 38472 isolated from sugarbeet rhizosphere.</title>
        <authorList>
            <person name="Gaulin E."/>
        </authorList>
    </citation>
    <scope>NUCLEOTIDE SEQUENCE</scope>
    <source>
        <strain evidence="4">ATCC 38472_TT</strain>
    </source>
</reference>
<feature type="coiled-coil region" evidence="2">
    <location>
        <begin position="409"/>
        <end position="442"/>
    </location>
</feature>
<evidence type="ECO:0000313" key="5">
    <source>
        <dbReference type="Proteomes" id="UP000794436"/>
    </source>
</evidence>
<sequence length="1011" mass="112046">MSSPSPYRGGLKMKGSGDAASMMATMVQKGNKETRANEALAMKDEQMKILSEQNSHLLASLNVMDEEINAYKSQKLQLEDENRALRDQNFELQSKARAAETNLKKVQTGMDERETQIKVLTDHNTELLRLLEREEAQSSSLARETSAVKGELEALQTRYASLLATAKTHEEIAAKATREGQLRAEEVRLLRNESDQLRSCNTELKMKTQVEVEALQEQLRVRKEKQYQLLEKIQQLEEAKRHSDDQLNVLEDKLRKFHERNQELETQLQLESKAKRAQIDANKNFFVENGNLMKDKQDLQQRLEKAEQERTRMEAENRDSTEQLREMAEKVFQLLERLKLAELGKTKAIEGLKQKEVEMLALKKKNSRLLKEGTKEGKARVKSELDKKVMLEQIQALKKHNAQLSIRCSEEVKAKLKEAEERKDLEEKIKTMSGRIAFLLNKMQADEEAKIVTKEEMKKMHAQITSMQEKNGEAIQKLFSTAESNRVVTEALRCKQDELDALTIKFEALQKKMAEISVAMENAGLAGPDNQDGHRHPNQNGSEAHPDDVAAALNGRFYVEARSSHGGLLVIRAKRTNLSAPSVQRAVEFLDKSGINVFLKRAQKSMNTKQMLVDRIAVLLTTVLSAEDGVDDIRQQLTLKDDQIRHLSRKTMLIQERLTTEEDAKRKTLLRYVHEIKSRQMSSASGNGNDEPGVLKLPESGVGDEEVHAIAALLRNASNVKELQLRGNTITSEGARAIAAILSSSSCYLRQVDLRGNRIGKDGIKVLAEALERNERTKHVYVHAGGKIEALGTTTSSNMMGMANAHAMSSTVGPLPGSSTGTGLIGVETICVIDVREQVLAETNDNDQLFDDLDAVDGNGTTTGAASTLKGPASAFKLKIKSGGQGFQGSNGPSTSVDKESGRLFSRVRPISAATLKKQKEKLQLQKQKKLEDAKRMARKEAEWNGRAGGMDAAPSPAAGTATPGGGGNGSTKKLPPITSGGGINRTNSAPVFKKKADGSEDQNPTDSEHR</sequence>
<feature type="coiled-coil region" evidence="2">
    <location>
        <begin position="61"/>
        <end position="144"/>
    </location>
</feature>
<feature type="compositionally biased region" description="Low complexity" evidence="3">
    <location>
        <begin position="953"/>
        <end position="962"/>
    </location>
</feature>
<dbReference type="SMART" id="SM00368">
    <property type="entry name" value="LRR_RI"/>
    <property type="match status" value="2"/>
</dbReference>
<dbReference type="SUPFAM" id="SSF52047">
    <property type="entry name" value="RNI-like"/>
    <property type="match status" value="1"/>
</dbReference>
<dbReference type="InterPro" id="IPR001611">
    <property type="entry name" value="Leu-rich_rpt"/>
</dbReference>
<feature type="region of interest" description="Disordered" evidence="3">
    <location>
        <begin position="917"/>
        <end position="1011"/>
    </location>
</feature>
<keyword evidence="1" id="KW-0677">Repeat</keyword>
<feature type="compositionally biased region" description="Polar residues" evidence="3">
    <location>
        <begin position="1002"/>
        <end position="1011"/>
    </location>
</feature>
<proteinExistence type="predicted"/>
<evidence type="ECO:0000256" key="3">
    <source>
        <dbReference type="SAM" id="MobiDB-lite"/>
    </source>
</evidence>
<dbReference type="OrthoDB" id="120976at2759"/>
<gene>
    <name evidence="4" type="ORF">Poli38472_005540</name>
</gene>
<dbReference type="Proteomes" id="UP000794436">
    <property type="component" value="Unassembled WGS sequence"/>
</dbReference>
<evidence type="ECO:0000313" key="4">
    <source>
        <dbReference type="EMBL" id="TMW62922.1"/>
    </source>
</evidence>
<evidence type="ECO:0000256" key="2">
    <source>
        <dbReference type="SAM" id="Coils"/>
    </source>
</evidence>
<dbReference type="AlphaFoldDB" id="A0A8K1CIR8"/>
<feature type="region of interest" description="Disordered" evidence="3">
    <location>
        <begin position="524"/>
        <end position="546"/>
    </location>
</feature>
<keyword evidence="2" id="KW-0175">Coiled coil</keyword>
<dbReference type="Gene3D" id="3.80.10.10">
    <property type="entry name" value="Ribonuclease Inhibitor"/>
    <property type="match status" value="1"/>
</dbReference>
<comment type="caution">
    <text evidence="4">The sequence shown here is derived from an EMBL/GenBank/DDBJ whole genome shotgun (WGS) entry which is preliminary data.</text>
</comment>
<dbReference type="InterPro" id="IPR052201">
    <property type="entry name" value="LRR-containing_regulator"/>
</dbReference>
<feature type="coiled-coil region" evidence="2">
    <location>
        <begin position="233"/>
        <end position="372"/>
    </location>
</feature>
<keyword evidence="5" id="KW-1185">Reference proteome</keyword>
<dbReference type="PANTHER" id="PTHR24111">
    <property type="entry name" value="LEUCINE-RICH REPEAT-CONTAINING PROTEIN 34"/>
    <property type="match status" value="1"/>
</dbReference>
<accession>A0A8K1CIR8</accession>
<evidence type="ECO:0000256" key="1">
    <source>
        <dbReference type="ARBA" id="ARBA00022737"/>
    </source>
</evidence>
<name>A0A8K1CIR8_PYTOL</name>
<protein>
    <submittedName>
        <fullName evidence="4">Uncharacterized protein</fullName>
    </submittedName>
</protein>
<organism evidence="4 5">
    <name type="scientific">Pythium oligandrum</name>
    <name type="common">Mycoparasitic fungus</name>
    <dbReference type="NCBI Taxonomy" id="41045"/>
    <lineage>
        <taxon>Eukaryota</taxon>
        <taxon>Sar</taxon>
        <taxon>Stramenopiles</taxon>
        <taxon>Oomycota</taxon>
        <taxon>Peronosporomycetes</taxon>
        <taxon>Pythiales</taxon>
        <taxon>Pythiaceae</taxon>
        <taxon>Pythium</taxon>
    </lineage>
</organism>
<dbReference type="EMBL" id="SPLM01000073">
    <property type="protein sequence ID" value="TMW62922.1"/>
    <property type="molecule type" value="Genomic_DNA"/>
</dbReference>
<feature type="region of interest" description="Disordered" evidence="3">
    <location>
        <begin position="883"/>
        <end position="903"/>
    </location>
</feature>
<dbReference type="InterPro" id="IPR032675">
    <property type="entry name" value="LRR_dom_sf"/>
</dbReference>
<dbReference type="Pfam" id="PF13516">
    <property type="entry name" value="LRR_6"/>
    <property type="match status" value="2"/>
</dbReference>
<dbReference type="PANTHER" id="PTHR24111:SF0">
    <property type="entry name" value="LEUCINE-RICH REPEAT-CONTAINING PROTEIN"/>
    <property type="match status" value="1"/>
</dbReference>